<feature type="compositionally biased region" description="Basic and acidic residues" evidence="6">
    <location>
        <begin position="583"/>
        <end position="604"/>
    </location>
</feature>
<evidence type="ECO:0000256" key="2">
    <source>
        <dbReference type="ARBA" id="ARBA00006824"/>
    </source>
</evidence>
<evidence type="ECO:0000313" key="9">
    <source>
        <dbReference type="Proteomes" id="UP000221165"/>
    </source>
</evidence>
<gene>
    <name evidence="8" type="ORF">CSUI_007390</name>
</gene>
<evidence type="ECO:0000313" key="8">
    <source>
        <dbReference type="EMBL" id="PHJ18782.1"/>
    </source>
</evidence>
<dbReference type="RefSeq" id="XP_067920487.1">
    <property type="nucleotide sequence ID" value="XM_068067536.1"/>
</dbReference>
<name>A0A2C6KQS3_9APIC</name>
<feature type="region of interest" description="Disordered" evidence="6">
    <location>
        <begin position="805"/>
        <end position="841"/>
    </location>
</feature>
<dbReference type="GO" id="GO:0016020">
    <property type="term" value="C:membrane"/>
    <property type="evidence" value="ECO:0007669"/>
    <property type="project" value="UniProtKB-SubCell"/>
</dbReference>
<comment type="caution">
    <text evidence="8">The sequence shown here is derived from an EMBL/GenBank/DDBJ whole genome shotgun (WGS) entry which is preliminary data.</text>
</comment>
<keyword evidence="9" id="KW-1185">Reference proteome</keyword>
<keyword evidence="5 7" id="KW-0472">Membrane</keyword>
<feature type="compositionally biased region" description="Basic and acidic residues" evidence="6">
    <location>
        <begin position="550"/>
        <end position="575"/>
    </location>
</feature>
<feature type="region of interest" description="Disordered" evidence="6">
    <location>
        <begin position="301"/>
        <end position="415"/>
    </location>
</feature>
<feature type="compositionally biased region" description="Low complexity" evidence="6">
    <location>
        <begin position="805"/>
        <end position="830"/>
    </location>
</feature>
<feature type="compositionally biased region" description="Basic and acidic residues" evidence="6">
    <location>
        <begin position="387"/>
        <end position="401"/>
    </location>
</feature>
<evidence type="ECO:0000256" key="5">
    <source>
        <dbReference type="ARBA" id="ARBA00023136"/>
    </source>
</evidence>
<dbReference type="GeneID" id="94430747"/>
<feature type="compositionally biased region" description="Basic and acidic residues" evidence="6">
    <location>
        <begin position="317"/>
        <end position="366"/>
    </location>
</feature>
<dbReference type="EMBL" id="MIGC01003894">
    <property type="protein sequence ID" value="PHJ18782.1"/>
    <property type="molecule type" value="Genomic_DNA"/>
</dbReference>
<protein>
    <submittedName>
        <fullName evidence="8">Mpv17 pmp22 family protein</fullName>
    </submittedName>
</protein>
<feature type="compositionally biased region" description="Basic and acidic residues" evidence="6">
    <location>
        <begin position="503"/>
        <end position="526"/>
    </location>
</feature>
<accession>A0A2C6KQS3</accession>
<dbReference type="GO" id="GO:0005737">
    <property type="term" value="C:cytoplasm"/>
    <property type="evidence" value="ECO:0007669"/>
    <property type="project" value="TreeGrafter"/>
</dbReference>
<dbReference type="InterPro" id="IPR007248">
    <property type="entry name" value="Mpv17_PMP22"/>
</dbReference>
<feature type="compositionally biased region" description="Low complexity" evidence="6">
    <location>
        <begin position="405"/>
        <end position="415"/>
    </location>
</feature>
<evidence type="ECO:0000256" key="3">
    <source>
        <dbReference type="ARBA" id="ARBA00022692"/>
    </source>
</evidence>
<feature type="region of interest" description="Disordered" evidence="6">
    <location>
        <begin position="994"/>
        <end position="1014"/>
    </location>
</feature>
<feature type="region of interest" description="Disordered" evidence="6">
    <location>
        <begin position="503"/>
        <end position="527"/>
    </location>
</feature>
<feature type="compositionally biased region" description="Basic and acidic residues" evidence="6">
    <location>
        <begin position="617"/>
        <end position="648"/>
    </location>
</feature>
<feature type="region of interest" description="Disordered" evidence="6">
    <location>
        <begin position="1115"/>
        <end position="1138"/>
    </location>
</feature>
<feature type="region of interest" description="Disordered" evidence="6">
    <location>
        <begin position="184"/>
        <end position="211"/>
    </location>
</feature>
<reference evidence="8 9" key="1">
    <citation type="journal article" date="2017" name="Int. J. Parasitol.">
        <title>The genome of the protozoan parasite Cystoisospora suis and a reverse vaccinology approach to identify vaccine candidates.</title>
        <authorList>
            <person name="Palmieri N."/>
            <person name="Shrestha A."/>
            <person name="Ruttkowski B."/>
            <person name="Beck T."/>
            <person name="Vogl C."/>
            <person name="Tomley F."/>
            <person name="Blake D.P."/>
            <person name="Joachim A."/>
        </authorList>
    </citation>
    <scope>NUCLEOTIDE SEQUENCE [LARGE SCALE GENOMIC DNA]</scope>
    <source>
        <strain evidence="8 9">Wien I</strain>
    </source>
</reference>
<feature type="region of interest" description="Disordered" evidence="6">
    <location>
        <begin position="863"/>
        <end position="899"/>
    </location>
</feature>
<keyword evidence="4 7" id="KW-1133">Transmembrane helix</keyword>
<comment type="similarity">
    <text evidence="2">Belongs to the peroxisomal membrane protein PXMP2/4 family.</text>
</comment>
<dbReference type="AlphaFoldDB" id="A0A2C6KQS3"/>
<dbReference type="Pfam" id="PF04117">
    <property type="entry name" value="Mpv17_PMP22"/>
    <property type="match status" value="1"/>
</dbReference>
<dbReference type="Proteomes" id="UP000221165">
    <property type="component" value="Unassembled WGS sequence"/>
</dbReference>
<feature type="region of interest" description="Disordered" evidence="6">
    <location>
        <begin position="540"/>
        <end position="651"/>
    </location>
</feature>
<feature type="region of interest" description="Disordered" evidence="6">
    <location>
        <begin position="694"/>
        <end position="719"/>
    </location>
</feature>
<evidence type="ECO:0000256" key="7">
    <source>
        <dbReference type="SAM" id="Phobius"/>
    </source>
</evidence>
<feature type="region of interest" description="Disordered" evidence="6">
    <location>
        <begin position="731"/>
        <end position="750"/>
    </location>
</feature>
<feature type="compositionally biased region" description="Basic and acidic residues" evidence="6">
    <location>
        <begin position="1129"/>
        <end position="1138"/>
    </location>
</feature>
<keyword evidence="3 7" id="KW-0812">Transmembrane</keyword>
<dbReference type="OrthoDB" id="332610at2759"/>
<dbReference type="VEuPathDB" id="ToxoDB:CSUI_007390"/>
<sequence length="1172" mass="132013">MTYLTSISYAFSMRRGNQRFERFSIFDFFCFKPSEKRRRLKSGNFIEKEYLTHTFSKHRQSLSASSSFHFSRNLLPSASSLVSLLLPSSPCRLISRHCHSSLSLSSSSGSPSLLICSQETSRASSFLSNCQTKQLLSSSISPSKEERKNKTSNGCRSRLSRLCLSFPSLLLTHVDTSTCSCVNEGNPSTRISPKLPPSQRNRRPSSLSSLSLYPSSCSSISYMNKVSCVSPFASFPTSLSSLSFPSFSSSSSPSSSSLCCISLFSRTEVCMRTCQVLFSPSSSSLWCSSSAVCSTRDSRPVQCAEGSSNAAGVDEDEVKKSEEDSLDHPGDGTKKRCRDRREEKREKEKEEEKGREAERGQEERRIAFLSSPCTSQKMRKTSILRSDSTERERKNRRKGEGGVDESGFFSSNGEGSYEEMAGAREMKEKKKVENFFFLRYLLVLSYVKRVSEKVLLRLRHPIADREKMKKDIFLNSICALMIYALSDLAAQKLQRIVKELEEKEATEKQQEEETRRNDETVKERKASMYSEKNVGCILESGYEEREDEKEERRMMTTGERRLTNEEEEKKEKRMMEQSPSSTDLHDGDVKGSSQRDKMEEDKKLGRPKRLVGDIAQEEEKGDKEEKAEESRESSQVEKKTEKDRLLTKEEEEVDWRRTVSLALEGFLINGIFLTAFYHKLEVVLHHNCYEGDEEEKKKKPSDEDLHDVPPVSNLCQVPHLHDSSEGMKNFLKEDETPHSSSSRQAGSALVCPQADVDVGGEVRKENEGISLLRSLKETSPSSASSVPLLTGSQCQSKTSLLFSSRFSSDSSSSQDSSSSSSASTLQQSKRQIPPVSPSSSLSCSCSSPSALLSSNPESYPDPVITTSSSSSSLASVSHDSSPSSSSPSSSSSHSPPRRVRCRGIYRKHRSFLLWRQSVYKVLTGQIVFMPFAAVIFLFLAPVLHASLFYYIPPSSSSIRSSDPSQAAIDCLRSYPGGGQSPPSSMYVHSIHHLHHQEEKEEGEEQEKRKKKRREKKGEEPYFSFFPWWFVLACLEGIACVRTSFKEIYISSCYVWPLSDLINFRFIPLRYRPLWDSTLDLFWTIYLSAASHPGEMKERLSTAVILGDEREREDEEEVLKDSQQLRNKRQKGEGEEEWRSPTATISLLFHAVKILFSEFSSSSSFSSSHHSSA</sequence>
<evidence type="ECO:0000256" key="6">
    <source>
        <dbReference type="SAM" id="MobiDB-lite"/>
    </source>
</evidence>
<proteinExistence type="inferred from homology"/>
<comment type="subcellular location">
    <subcellularLocation>
        <location evidence="1">Membrane</location>
        <topology evidence="1">Multi-pass membrane protein</topology>
    </subcellularLocation>
</comment>
<organism evidence="8 9">
    <name type="scientific">Cystoisospora suis</name>
    <dbReference type="NCBI Taxonomy" id="483139"/>
    <lineage>
        <taxon>Eukaryota</taxon>
        <taxon>Sar</taxon>
        <taxon>Alveolata</taxon>
        <taxon>Apicomplexa</taxon>
        <taxon>Conoidasida</taxon>
        <taxon>Coccidia</taxon>
        <taxon>Eucoccidiorida</taxon>
        <taxon>Eimeriorina</taxon>
        <taxon>Sarcocystidae</taxon>
        <taxon>Cystoisospora</taxon>
    </lineage>
</organism>
<dbReference type="PANTHER" id="PTHR11266">
    <property type="entry name" value="PEROXISOMAL MEMBRANE PROTEIN 2, PXMP2 MPV17"/>
    <property type="match status" value="1"/>
</dbReference>
<evidence type="ECO:0000256" key="1">
    <source>
        <dbReference type="ARBA" id="ARBA00004141"/>
    </source>
</evidence>
<feature type="transmembrane region" description="Helical" evidence="7">
    <location>
        <begin position="926"/>
        <end position="951"/>
    </location>
</feature>
<feature type="compositionally biased region" description="Basic and acidic residues" evidence="6">
    <location>
        <begin position="694"/>
        <end position="707"/>
    </location>
</feature>
<feature type="compositionally biased region" description="Low complexity" evidence="6">
    <location>
        <begin position="867"/>
        <end position="894"/>
    </location>
</feature>
<evidence type="ECO:0000256" key="4">
    <source>
        <dbReference type="ARBA" id="ARBA00022989"/>
    </source>
</evidence>